<name>A0ABS4GGK3_9FIRM</name>
<dbReference type="Gene3D" id="3.40.50.300">
    <property type="entry name" value="P-loop containing nucleotide triphosphate hydrolases"/>
    <property type="match status" value="1"/>
</dbReference>
<evidence type="ECO:0000259" key="4">
    <source>
        <dbReference type="PROSITE" id="PS50893"/>
    </source>
</evidence>
<dbReference type="Pfam" id="PF00005">
    <property type="entry name" value="ABC_tran"/>
    <property type="match status" value="1"/>
</dbReference>
<dbReference type="PANTHER" id="PTHR42939">
    <property type="entry name" value="ABC TRANSPORTER ATP-BINDING PROTEIN ALBC-RELATED"/>
    <property type="match status" value="1"/>
</dbReference>
<accession>A0ABS4GGK3</accession>
<keyword evidence="6" id="KW-1185">Reference proteome</keyword>
<evidence type="ECO:0000313" key="6">
    <source>
        <dbReference type="Proteomes" id="UP001519342"/>
    </source>
</evidence>
<comment type="caution">
    <text evidence="5">The sequence shown here is derived from an EMBL/GenBank/DDBJ whole genome shotgun (WGS) entry which is preliminary data.</text>
</comment>
<evidence type="ECO:0000256" key="2">
    <source>
        <dbReference type="ARBA" id="ARBA00022741"/>
    </source>
</evidence>
<dbReference type="InterPro" id="IPR027417">
    <property type="entry name" value="P-loop_NTPase"/>
</dbReference>
<dbReference type="InterPro" id="IPR003439">
    <property type="entry name" value="ABC_transporter-like_ATP-bd"/>
</dbReference>
<evidence type="ECO:0000256" key="3">
    <source>
        <dbReference type="ARBA" id="ARBA00022840"/>
    </source>
</evidence>
<dbReference type="InterPro" id="IPR003593">
    <property type="entry name" value="AAA+_ATPase"/>
</dbReference>
<evidence type="ECO:0000256" key="1">
    <source>
        <dbReference type="ARBA" id="ARBA00022448"/>
    </source>
</evidence>
<protein>
    <submittedName>
        <fullName evidence="5">ABC-type multidrug transport system ATPase subunit</fullName>
    </submittedName>
</protein>
<evidence type="ECO:0000313" key="5">
    <source>
        <dbReference type="EMBL" id="MBP1926505.1"/>
    </source>
</evidence>
<dbReference type="EMBL" id="JAGGKS010000007">
    <property type="protein sequence ID" value="MBP1926505.1"/>
    <property type="molecule type" value="Genomic_DNA"/>
</dbReference>
<dbReference type="InterPro" id="IPR017871">
    <property type="entry name" value="ABC_transporter-like_CS"/>
</dbReference>
<dbReference type="PROSITE" id="PS00211">
    <property type="entry name" value="ABC_TRANSPORTER_1"/>
    <property type="match status" value="1"/>
</dbReference>
<keyword evidence="3" id="KW-0067">ATP-binding</keyword>
<proteinExistence type="predicted"/>
<dbReference type="CDD" id="cd03230">
    <property type="entry name" value="ABC_DR_subfamily_A"/>
    <property type="match status" value="1"/>
</dbReference>
<dbReference type="InterPro" id="IPR051782">
    <property type="entry name" value="ABC_Transporter_VariousFunc"/>
</dbReference>
<keyword evidence="2" id="KW-0547">Nucleotide-binding</keyword>
<dbReference type="PROSITE" id="PS50893">
    <property type="entry name" value="ABC_TRANSPORTER_2"/>
    <property type="match status" value="1"/>
</dbReference>
<organism evidence="5 6">
    <name type="scientific">Sedimentibacter acidaminivorans</name>
    <dbReference type="NCBI Taxonomy" id="913099"/>
    <lineage>
        <taxon>Bacteria</taxon>
        <taxon>Bacillati</taxon>
        <taxon>Bacillota</taxon>
        <taxon>Tissierellia</taxon>
        <taxon>Sedimentibacter</taxon>
    </lineage>
</organism>
<reference evidence="5 6" key="1">
    <citation type="submission" date="2021-03" db="EMBL/GenBank/DDBJ databases">
        <title>Genomic Encyclopedia of Type Strains, Phase IV (KMG-IV): sequencing the most valuable type-strain genomes for metagenomic binning, comparative biology and taxonomic classification.</title>
        <authorList>
            <person name="Goeker M."/>
        </authorList>
    </citation>
    <scope>NUCLEOTIDE SEQUENCE [LARGE SCALE GENOMIC DNA]</scope>
    <source>
        <strain evidence="5 6">DSM 24004</strain>
    </source>
</reference>
<dbReference type="PANTHER" id="PTHR42939:SF1">
    <property type="entry name" value="ABC TRANSPORTER ATP-BINDING PROTEIN ALBC-RELATED"/>
    <property type="match status" value="1"/>
</dbReference>
<dbReference type="Proteomes" id="UP001519342">
    <property type="component" value="Unassembled WGS sequence"/>
</dbReference>
<keyword evidence="1" id="KW-0813">Transport</keyword>
<gene>
    <name evidence="5" type="ORF">J2Z76_002374</name>
</gene>
<sequence>MFNVYNVTKKYGRFIANNKISFSVEDGQIAILLGPNGAGKSTIIKCIAGLLRFEGDIDICEHKNKTIEAKRLLGYIPEMPAVYDLLTVGEHLEFIGRAYELDNWQNYGDELLTRFELMDKKNKLGKELSKGMQQKLSICCAILHKPRVIIFDEPMVGLDPHAIKELKKMFVELKNEGASVLISTHMLDSVEDYWDVAHIMVNGSFEATKYNNSEDKSDKTLEQLFFEITEKKCDDQ</sequence>
<dbReference type="SUPFAM" id="SSF52540">
    <property type="entry name" value="P-loop containing nucleoside triphosphate hydrolases"/>
    <property type="match status" value="1"/>
</dbReference>
<feature type="domain" description="ABC transporter" evidence="4">
    <location>
        <begin position="2"/>
        <end position="227"/>
    </location>
</feature>
<dbReference type="SMART" id="SM00382">
    <property type="entry name" value="AAA"/>
    <property type="match status" value="1"/>
</dbReference>
<dbReference type="RefSeq" id="WP_209512243.1">
    <property type="nucleotide sequence ID" value="NZ_JAGGKS010000007.1"/>
</dbReference>